<evidence type="ECO:0000259" key="16">
    <source>
        <dbReference type="PROSITE" id="PS51068"/>
    </source>
</evidence>
<keyword evidence="18" id="KW-1185">Reference proteome</keyword>
<keyword evidence="10" id="KW-0456">Lyase</keyword>
<evidence type="ECO:0000313" key="18">
    <source>
        <dbReference type="Proteomes" id="UP000473525"/>
    </source>
</evidence>
<comment type="similarity">
    <text evidence="1">Belongs to the FPG family.</text>
</comment>
<dbReference type="Proteomes" id="UP000473525">
    <property type="component" value="Unassembled WGS sequence"/>
</dbReference>
<dbReference type="PANTHER" id="PTHR42697:SF1">
    <property type="entry name" value="ENDONUCLEASE 8"/>
    <property type="match status" value="1"/>
</dbReference>
<dbReference type="SMART" id="SM01232">
    <property type="entry name" value="H2TH"/>
    <property type="match status" value="1"/>
</dbReference>
<sequence>MPEGDAVWRTADRLRSALDGRTLVRTDFRVPQHATSDLSGGTVVETVSRGKHLLTRIDHDGRQWTLHTHLKMEGSWRVYRPSERWSKPGHLARVVLGAEGRTAVGFELGIVELLPRDREQDVVGHLGPDLLGPDWDEQEAVRRLTADPDRPLGEALLDQRNLAGIGTIYRTELCFLTGYDPRDPVSVVADPLRMVRLAHTMLVQNRHHPQIVTTGDKRRGRSLWVYGRGQERCLRCGTPIERGELGQAGVERVAYWCPSCQPPR</sequence>
<organism evidence="17 18">
    <name type="scientific">Nocardioides agri</name>
    <dbReference type="NCBI Taxonomy" id="2682843"/>
    <lineage>
        <taxon>Bacteria</taxon>
        <taxon>Bacillati</taxon>
        <taxon>Actinomycetota</taxon>
        <taxon>Actinomycetes</taxon>
        <taxon>Propionibacteriales</taxon>
        <taxon>Nocardioidaceae</taxon>
        <taxon>Nocardioides</taxon>
    </lineage>
</organism>
<feature type="domain" description="FPG-type" evidence="15">
    <location>
        <begin position="224"/>
        <end position="262"/>
    </location>
</feature>
<dbReference type="Gene3D" id="3.20.190.10">
    <property type="entry name" value="MutM-like, N-terminal"/>
    <property type="match status" value="1"/>
</dbReference>
<evidence type="ECO:0000256" key="7">
    <source>
        <dbReference type="ARBA" id="ARBA00022833"/>
    </source>
</evidence>
<dbReference type="PROSITE" id="PS51068">
    <property type="entry name" value="FPG_CAT"/>
    <property type="match status" value="1"/>
</dbReference>
<dbReference type="EC" id="4.2.99.18" evidence="2"/>
<dbReference type="EMBL" id="WSEK01000004">
    <property type="protein sequence ID" value="MVQ48012.1"/>
    <property type="molecule type" value="Genomic_DNA"/>
</dbReference>
<evidence type="ECO:0000256" key="10">
    <source>
        <dbReference type="ARBA" id="ARBA00023239"/>
    </source>
</evidence>
<keyword evidence="6" id="KW-0378">Hydrolase</keyword>
<dbReference type="GO" id="GO:0003684">
    <property type="term" value="F:damaged DNA binding"/>
    <property type="evidence" value="ECO:0007669"/>
    <property type="project" value="InterPro"/>
</dbReference>
<evidence type="ECO:0000256" key="8">
    <source>
        <dbReference type="ARBA" id="ARBA00023125"/>
    </source>
</evidence>
<protein>
    <recommendedName>
        <fullName evidence="2">DNA-(apurinic or apyrimidinic site) lyase</fullName>
        <ecNumber evidence="2">4.2.99.18</ecNumber>
    </recommendedName>
</protein>
<dbReference type="GO" id="GO:0006284">
    <property type="term" value="P:base-excision repair"/>
    <property type="evidence" value="ECO:0007669"/>
    <property type="project" value="InterPro"/>
</dbReference>
<dbReference type="InterPro" id="IPR044090">
    <property type="entry name" value="Nei2_N"/>
</dbReference>
<evidence type="ECO:0000256" key="14">
    <source>
        <dbReference type="PROSITE-ProRule" id="PRU00391"/>
    </source>
</evidence>
<dbReference type="PROSITE" id="PS51066">
    <property type="entry name" value="ZF_FPG_2"/>
    <property type="match status" value="1"/>
</dbReference>
<evidence type="ECO:0000256" key="1">
    <source>
        <dbReference type="ARBA" id="ARBA00009409"/>
    </source>
</evidence>
<dbReference type="CDD" id="cd08971">
    <property type="entry name" value="AcNei2_N"/>
    <property type="match status" value="1"/>
</dbReference>
<accession>A0A6L6XMA8</accession>
<keyword evidence="4" id="KW-0227">DNA damage</keyword>
<evidence type="ECO:0000256" key="11">
    <source>
        <dbReference type="ARBA" id="ARBA00023268"/>
    </source>
</evidence>
<evidence type="ECO:0000256" key="9">
    <source>
        <dbReference type="ARBA" id="ARBA00023204"/>
    </source>
</evidence>
<keyword evidence="7" id="KW-0862">Zinc</keyword>
<evidence type="ECO:0000259" key="15">
    <source>
        <dbReference type="PROSITE" id="PS51066"/>
    </source>
</evidence>
<comment type="catalytic activity">
    <reaction evidence="13">
        <text>2'-deoxyribonucleotide-(2'-deoxyribose 5'-phosphate)-2'-deoxyribonucleotide-DNA = a 3'-end 2'-deoxyribonucleotide-(2,3-dehydro-2,3-deoxyribose 5'-phosphate)-DNA + a 5'-end 5'-phospho-2'-deoxyribonucleoside-DNA + H(+)</text>
        <dbReference type="Rhea" id="RHEA:66592"/>
        <dbReference type="Rhea" id="RHEA-COMP:13180"/>
        <dbReference type="Rhea" id="RHEA-COMP:16897"/>
        <dbReference type="Rhea" id="RHEA-COMP:17067"/>
        <dbReference type="ChEBI" id="CHEBI:15378"/>
        <dbReference type="ChEBI" id="CHEBI:136412"/>
        <dbReference type="ChEBI" id="CHEBI:157695"/>
        <dbReference type="ChEBI" id="CHEBI:167181"/>
        <dbReference type="EC" id="4.2.99.18"/>
    </reaction>
</comment>
<feature type="domain" description="Formamidopyrimidine-DNA glycosylase catalytic" evidence="16">
    <location>
        <begin position="2"/>
        <end position="92"/>
    </location>
</feature>
<evidence type="ECO:0000256" key="6">
    <source>
        <dbReference type="ARBA" id="ARBA00022801"/>
    </source>
</evidence>
<evidence type="ECO:0000256" key="13">
    <source>
        <dbReference type="ARBA" id="ARBA00044632"/>
    </source>
</evidence>
<name>A0A6L6XMA8_9ACTN</name>
<evidence type="ECO:0000256" key="2">
    <source>
        <dbReference type="ARBA" id="ARBA00012720"/>
    </source>
</evidence>
<reference evidence="17 18" key="1">
    <citation type="submission" date="2019-12" db="EMBL/GenBank/DDBJ databases">
        <authorList>
            <person name="Huq M.A."/>
        </authorList>
    </citation>
    <scope>NUCLEOTIDE SEQUENCE [LARGE SCALE GENOMIC DNA]</scope>
    <source>
        <strain evidence="17 18">MAH-18</strain>
    </source>
</reference>
<dbReference type="RefSeq" id="WP_181644834.1">
    <property type="nucleotide sequence ID" value="NZ_WSEK01000004.1"/>
</dbReference>
<keyword evidence="9" id="KW-0234">DNA repair</keyword>
<keyword evidence="3" id="KW-0479">Metal-binding</keyword>
<dbReference type="Pfam" id="PF01149">
    <property type="entry name" value="Fapy_DNA_glyco"/>
    <property type="match status" value="1"/>
</dbReference>
<dbReference type="GO" id="GO:0140078">
    <property type="term" value="F:class I DNA-(apurinic or apyrimidinic site) endonuclease activity"/>
    <property type="evidence" value="ECO:0007669"/>
    <property type="project" value="UniProtKB-EC"/>
</dbReference>
<evidence type="ECO:0000256" key="3">
    <source>
        <dbReference type="ARBA" id="ARBA00022723"/>
    </source>
</evidence>
<dbReference type="InterPro" id="IPR000214">
    <property type="entry name" value="Znf_DNA_glyclase/AP_lyase"/>
</dbReference>
<dbReference type="InterPro" id="IPR012319">
    <property type="entry name" value="FPG_cat"/>
</dbReference>
<dbReference type="GO" id="GO:0000703">
    <property type="term" value="F:oxidized pyrimidine nucleobase lesion DNA N-glycosylase activity"/>
    <property type="evidence" value="ECO:0007669"/>
    <property type="project" value="TreeGrafter"/>
</dbReference>
<evidence type="ECO:0000256" key="12">
    <source>
        <dbReference type="ARBA" id="ARBA00023295"/>
    </source>
</evidence>
<evidence type="ECO:0000256" key="5">
    <source>
        <dbReference type="ARBA" id="ARBA00022771"/>
    </source>
</evidence>
<keyword evidence="5 14" id="KW-0863">Zinc-finger</keyword>
<dbReference type="SUPFAM" id="SSF81624">
    <property type="entry name" value="N-terminal domain of MutM-like DNA repair proteins"/>
    <property type="match status" value="1"/>
</dbReference>
<evidence type="ECO:0000313" key="17">
    <source>
        <dbReference type="EMBL" id="MVQ48012.1"/>
    </source>
</evidence>
<dbReference type="InterPro" id="IPR015887">
    <property type="entry name" value="DNA_glyclase_Znf_dom_DNA_BS"/>
</dbReference>
<gene>
    <name evidence="17" type="ORF">GON03_02390</name>
</gene>
<dbReference type="InterPro" id="IPR010979">
    <property type="entry name" value="Ribosomal_uS13-like_H2TH"/>
</dbReference>
<dbReference type="PROSITE" id="PS01242">
    <property type="entry name" value="ZF_FPG_1"/>
    <property type="match status" value="1"/>
</dbReference>
<dbReference type="Gene3D" id="1.10.8.50">
    <property type="match status" value="1"/>
</dbReference>
<dbReference type="InterPro" id="IPR035937">
    <property type="entry name" value="FPG_N"/>
</dbReference>
<dbReference type="GO" id="GO:0008270">
    <property type="term" value="F:zinc ion binding"/>
    <property type="evidence" value="ECO:0007669"/>
    <property type="project" value="UniProtKB-KW"/>
</dbReference>
<keyword evidence="8" id="KW-0238">DNA-binding</keyword>
<keyword evidence="12" id="KW-0326">Glycosidase</keyword>
<dbReference type="SUPFAM" id="SSF46946">
    <property type="entry name" value="S13-like H2TH domain"/>
    <property type="match status" value="1"/>
</dbReference>
<dbReference type="SMART" id="SM00898">
    <property type="entry name" value="Fapy_DNA_glyco"/>
    <property type="match status" value="1"/>
</dbReference>
<comment type="caution">
    <text evidence="17">The sequence shown here is derived from an EMBL/GenBank/DDBJ whole genome shotgun (WGS) entry which is preliminary data.</text>
</comment>
<evidence type="ECO:0000256" key="4">
    <source>
        <dbReference type="ARBA" id="ARBA00022763"/>
    </source>
</evidence>
<dbReference type="SUPFAM" id="SSF57716">
    <property type="entry name" value="Glucocorticoid receptor-like (DNA-binding domain)"/>
    <property type="match status" value="1"/>
</dbReference>
<keyword evidence="11" id="KW-0511">Multifunctional enzyme</keyword>
<proteinExistence type="inferred from homology"/>
<dbReference type="PANTHER" id="PTHR42697">
    <property type="entry name" value="ENDONUCLEASE 8"/>
    <property type="match status" value="1"/>
</dbReference>
<dbReference type="InterPro" id="IPR015886">
    <property type="entry name" value="H2TH_FPG"/>
</dbReference>
<dbReference type="AlphaFoldDB" id="A0A6L6XMA8"/>